<dbReference type="EMBL" id="CM056807">
    <property type="protein sequence ID" value="KAJ8705443.1"/>
    <property type="molecule type" value="Genomic_DNA"/>
</dbReference>
<organism evidence="1 2">
    <name type="scientific">Mythimna loreyi</name>
    <dbReference type="NCBI Taxonomy" id="667449"/>
    <lineage>
        <taxon>Eukaryota</taxon>
        <taxon>Metazoa</taxon>
        <taxon>Ecdysozoa</taxon>
        <taxon>Arthropoda</taxon>
        <taxon>Hexapoda</taxon>
        <taxon>Insecta</taxon>
        <taxon>Pterygota</taxon>
        <taxon>Neoptera</taxon>
        <taxon>Endopterygota</taxon>
        <taxon>Lepidoptera</taxon>
        <taxon>Glossata</taxon>
        <taxon>Ditrysia</taxon>
        <taxon>Noctuoidea</taxon>
        <taxon>Noctuidae</taxon>
        <taxon>Noctuinae</taxon>
        <taxon>Hadenini</taxon>
        <taxon>Mythimna</taxon>
    </lineage>
</organism>
<comment type="caution">
    <text evidence="1">The sequence shown here is derived from an EMBL/GenBank/DDBJ whole genome shotgun (WGS) entry which is preliminary data.</text>
</comment>
<keyword evidence="2" id="KW-1185">Reference proteome</keyword>
<evidence type="ECO:0000313" key="1">
    <source>
        <dbReference type="EMBL" id="KAJ8705443.1"/>
    </source>
</evidence>
<evidence type="ECO:0000313" key="2">
    <source>
        <dbReference type="Proteomes" id="UP001231649"/>
    </source>
</evidence>
<accession>A0ACC2Q5F5</accession>
<protein>
    <submittedName>
        <fullName evidence="1">Uncharacterized protein</fullName>
    </submittedName>
</protein>
<name>A0ACC2Q5F5_9NEOP</name>
<proteinExistence type="predicted"/>
<gene>
    <name evidence="1" type="ORF">PYW08_012489</name>
</gene>
<sequence>MRRITKKVLIFLLGVLFTAFYCEHIIYYVVAYQCSWPVLEEPQSETHLKAFILADTHLLGPRKGHWLDKWRREWQMHQAFQSIMFMHKPDVVFVLGDLFDEGEWSTDRQFVEYVDRFHQLFPVPSDTPMHVVAGNHDIGFHNYIRPSFAQRFSKLLNSSLVQFISLKENHFVLINSMAMEGDSCNLCTKARNDILKIAGILKCAENSKFCYDGILKVNYSRPILMQHFPLYRVSDEVCTEPDAPPLPERKKPFRLKIDALSKQATEYLASKIKPKVVFGGHTHHGCLVHHVYEKPTTFDFYEYSVPSFSRRNRADPKYMLVTFTPSDYSVHKCELPKETTIVITSVLMLFLSTACLWRCLCRLAVDSVCAEVVLRAGYKASVLSNCSLLCGLCVWVEFQPDQHANVRSMLASSRLHLKSSDYT</sequence>
<reference evidence="1" key="1">
    <citation type="submission" date="2023-03" db="EMBL/GenBank/DDBJ databases">
        <title>Chromosome-level genomes of two armyworms, Mythimna separata and Mythimna loreyi, provide insights into the biosynthesis and reception of sex pheromones.</title>
        <authorList>
            <person name="Zhao H."/>
        </authorList>
    </citation>
    <scope>NUCLEOTIDE SEQUENCE</scope>
    <source>
        <strain evidence="1">BeijingLab</strain>
    </source>
</reference>
<dbReference type="Proteomes" id="UP001231649">
    <property type="component" value="Chromosome 31"/>
</dbReference>